<evidence type="ECO:0000313" key="3">
    <source>
        <dbReference type="Proteomes" id="UP000593702"/>
    </source>
</evidence>
<dbReference type="Proteomes" id="UP000593702">
    <property type="component" value="Segment"/>
</dbReference>
<gene>
    <name evidence="2" type="ORF">DLEV_010</name>
</gene>
<name>A0A7R5WJV1_9POXV</name>
<reference evidence="2 3" key="1">
    <citation type="submission" date="2015-04" db="EMBL/GenBank/DDBJ databases">
        <title>Diachasmimorpha longicaudata entomopoxvirus genome.</title>
        <authorList>
            <person name="Coffman K.A."/>
            <person name="Burke G.R."/>
        </authorList>
    </citation>
    <scope>NUCLEOTIDE SEQUENCE [LARGE SCALE GENOMIC DNA]</scope>
</reference>
<sequence length="78" mass="9345">MLEIFEKILGLAPDFDRSNKYQKLNTYKEIDDYKGFENYKSNTKSPKSQSPKSQSPKFYKTYGSNPKYTKYETYKEKF</sequence>
<protein>
    <submittedName>
        <fullName evidence="2">Uncharacterized protein</fullName>
    </submittedName>
</protein>
<dbReference type="EMBL" id="KR095315">
    <property type="protein sequence ID" value="AKS26301.1"/>
    <property type="molecule type" value="Genomic_DNA"/>
</dbReference>
<proteinExistence type="predicted"/>
<feature type="region of interest" description="Disordered" evidence="1">
    <location>
        <begin position="37"/>
        <end position="66"/>
    </location>
</feature>
<evidence type="ECO:0000313" key="2">
    <source>
        <dbReference type="EMBL" id="AKS26301.1"/>
    </source>
</evidence>
<feature type="compositionally biased region" description="Low complexity" evidence="1">
    <location>
        <begin position="44"/>
        <end position="57"/>
    </location>
</feature>
<keyword evidence="3" id="KW-1185">Reference proteome</keyword>
<accession>A0A7R5WJV1</accession>
<evidence type="ECO:0000256" key="1">
    <source>
        <dbReference type="SAM" id="MobiDB-lite"/>
    </source>
</evidence>
<organism evidence="2 3">
    <name type="scientific">Diachasmimorpha longicaudata entomopoxvirus</name>
    <dbReference type="NCBI Taxonomy" id="109981"/>
    <lineage>
        <taxon>Viruses</taxon>
        <taxon>Varidnaviria</taxon>
        <taxon>Bamfordvirae</taxon>
        <taxon>Nucleocytoviricota</taxon>
        <taxon>Pokkesviricetes</taxon>
        <taxon>Chitovirales</taxon>
        <taxon>Poxviridae</taxon>
        <taxon>Entomopoxvirinae</taxon>
        <taxon>Epsilonentomopoxvirus</taxon>
        <taxon>Epsilonentomopoxvirus dlongicaudata</taxon>
        <taxon>Diachasmimorpha entomopoxvirus</taxon>
    </lineage>
</organism>